<dbReference type="AlphaFoldDB" id="A0A246K1J7"/>
<accession>A0A246K1J7</accession>
<keyword evidence="3" id="KW-1185">Reference proteome</keyword>
<dbReference type="Gene3D" id="3.10.180.10">
    <property type="entry name" value="2,3-Dihydroxybiphenyl 1,2-Dioxygenase, domain 1"/>
    <property type="match status" value="1"/>
</dbReference>
<reference evidence="2 3" key="1">
    <citation type="journal article" date="2010" name="Int. J. Syst. Evol. Microbiol.">
        <title>Sphingopyxis bauzanensis sp. nov., a psychrophilic bacterium isolated from soil.</title>
        <authorList>
            <person name="Zhang D.C."/>
            <person name="Liu H.C."/>
            <person name="Xin Y.H."/>
            <person name="Zhou Y.G."/>
            <person name="Schinner F."/>
            <person name="Margesin R."/>
        </authorList>
    </citation>
    <scope>NUCLEOTIDE SEQUENCE [LARGE SCALE GENOMIC DNA]</scope>
    <source>
        <strain evidence="2 3">DSM 22271</strain>
    </source>
</reference>
<evidence type="ECO:0000313" key="3">
    <source>
        <dbReference type="Proteomes" id="UP000197361"/>
    </source>
</evidence>
<dbReference type="SUPFAM" id="SSF54593">
    <property type="entry name" value="Glyoxalase/Bleomycin resistance protein/Dihydroxybiphenyl dioxygenase"/>
    <property type="match status" value="1"/>
</dbReference>
<organism evidence="2 3">
    <name type="scientific">Sphingopyxis bauzanensis</name>
    <dbReference type="NCBI Taxonomy" id="651663"/>
    <lineage>
        <taxon>Bacteria</taxon>
        <taxon>Pseudomonadati</taxon>
        <taxon>Pseudomonadota</taxon>
        <taxon>Alphaproteobacteria</taxon>
        <taxon>Sphingomonadales</taxon>
        <taxon>Sphingomonadaceae</taxon>
        <taxon>Sphingopyxis</taxon>
    </lineage>
</organism>
<dbReference type="RefSeq" id="WP_088440139.1">
    <property type="nucleotide sequence ID" value="NZ_BMMC01000001.1"/>
</dbReference>
<gene>
    <name evidence="2" type="ORF">CDQ92_04455</name>
</gene>
<dbReference type="Pfam" id="PF00903">
    <property type="entry name" value="Glyoxalase"/>
    <property type="match status" value="1"/>
</dbReference>
<proteinExistence type="predicted"/>
<dbReference type="Proteomes" id="UP000197361">
    <property type="component" value="Unassembled WGS sequence"/>
</dbReference>
<dbReference type="EMBL" id="NISK01000001">
    <property type="protein sequence ID" value="OWQ99395.1"/>
    <property type="molecule type" value="Genomic_DNA"/>
</dbReference>
<comment type="caution">
    <text evidence="2">The sequence shown here is derived from an EMBL/GenBank/DDBJ whole genome shotgun (WGS) entry which is preliminary data.</text>
</comment>
<dbReference type="InterPro" id="IPR029068">
    <property type="entry name" value="Glyas_Bleomycin-R_OHBP_Dase"/>
</dbReference>
<evidence type="ECO:0000313" key="2">
    <source>
        <dbReference type="EMBL" id="OWQ99395.1"/>
    </source>
</evidence>
<dbReference type="PANTHER" id="PTHR36503">
    <property type="entry name" value="BLR2520 PROTEIN"/>
    <property type="match status" value="1"/>
</dbReference>
<feature type="domain" description="VOC" evidence="1">
    <location>
        <begin position="3"/>
        <end position="130"/>
    </location>
</feature>
<name>A0A246K1J7_9SPHN</name>
<dbReference type="OrthoDB" id="9798430at2"/>
<dbReference type="InterPro" id="IPR004360">
    <property type="entry name" value="Glyas_Fos-R_dOase_dom"/>
</dbReference>
<evidence type="ECO:0000259" key="1">
    <source>
        <dbReference type="PROSITE" id="PS51819"/>
    </source>
</evidence>
<dbReference type="PROSITE" id="PS51819">
    <property type="entry name" value="VOC"/>
    <property type="match status" value="1"/>
</dbReference>
<dbReference type="PANTHER" id="PTHR36503:SF2">
    <property type="entry name" value="BLR2408 PROTEIN"/>
    <property type="match status" value="1"/>
</dbReference>
<dbReference type="InterPro" id="IPR037523">
    <property type="entry name" value="VOC_core"/>
</dbReference>
<dbReference type="GO" id="GO:0016829">
    <property type="term" value="F:lyase activity"/>
    <property type="evidence" value="ECO:0007669"/>
    <property type="project" value="UniProtKB-KW"/>
</dbReference>
<protein>
    <submittedName>
        <fullName evidence="2">Lactoylglutathione lyase</fullName>
    </submittedName>
</protein>
<sequence length="145" mass="15531">MPQMIFVNLPVTDLARSQAFYEAVGAVNNPAFTDDTAACMVVAEGSIHVMLLTHEKWATFTSKTIPDAHRTAQVLLCVSADSRAEVDAQVAKATAAGGKADPTPTQEYGDFMYGRSFEDPDGHIWEVMWMDPAAIPAGEPAEASA</sequence>
<keyword evidence="2" id="KW-0456">Lyase</keyword>